<keyword evidence="2" id="KW-1185">Reference proteome</keyword>
<dbReference type="AlphaFoldDB" id="A0A8J6PIC8"/>
<comment type="caution">
    <text evidence="1">The sequence shown here is derived from an EMBL/GenBank/DDBJ whole genome shotgun (WGS) entry which is preliminary data.</text>
</comment>
<sequence>MTASFFIMAERRNQHEINLEQLNIGSSGYYDDETILQSDRSLNMSLVYKYYFNFMKRKTSGRIPAVGK</sequence>
<protein>
    <submittedName>
        <fullName evidence="1">Uncharacterized protein</fullName>
    </submittedName>
</protein>
<proteinExistence type="predicted"/>
<accession>A0A8J6PIC8</accession>
<reference evidence="1" key="1">
    <citation type="submission" date="2020-09" db="EMBL/GenBank/DDBJ databases">
        <title>Taishania pollutisoli gen. nov., sp. nov., Isolated from Tetrabromobisphenol A-Contaminated Soil.</title>
        <authorList>
            <person name="Chen Q."/>
        </authorList>
    </citation>
    <scope>NUCLEOTIDE SEQUENCE</scope>
    <source>
        <strain evidence="1">CZZ-1</strain>
    </source>
</reference>
<gene>
    <name evidence="1" type="ORF">H9Y05_06615</name>
</gene>
<dbReference type="Proteomes" id="UP000652681">
    <property type="component" value="Unassembled WGS sequence"/>
</dbReference>
<evidence type="ECO:0000313" key="2">
    <source>
        <dbReference type="Proteomes" id="UP000652681"/>
    </source>
</evidence>
<evidence type="ECO:0000313" key="1">
    <source>
        <dbReference type="EMBL" id="MBC9812149.1"/>
    </source>
</evidence>
<dbReference type="EMBL" id="JACVEL010000003">
    <property type="protein sequence ID" value="MBC9812149.1"/>
    <property type="molecule type" value="Genomic_DNA"/>
</dbReference>
<dbReference type="RefSeq" id="WP_216713834.1">
    <property type="nucleotide sequence ID" value="NZ_JACVEL010000003.1"/>
</dbReference>
<organism evidence="1 2">
    <name type="scientific">Taishania pollutisoli</name>
    <dbReference type="NCBI Taxonomy" id="2766479"/>
    <lineage>
        <taxon>Bacteria</taxon>
        <taxon>Pseudomonadati</taxon>
        <taxon>Bacteroidota</taxon>
        <taxon>Flavobacteriia</taxon>
        <taxon>Flavobacteriales</taxon>
        <taxon>Crocinitomicaceae</taxon>
        <taxon>Taishania</taxon>
    </lineage>
</organism>
<name>A0A8J6PIC8_9FLAO</name>